<keyword evidence="4" id="KW-0804">Transcription</keyword>
<dbReference type="InterPro" id="IPR013249">
    <property type="entry name" value="RNA_pol_sigma70_r4_t2"/>
</dbReference>
<dbReference type="Gene3D" id="1.10.1740.10">
    <property type="match status" value="1"/>
</dbReference>
<keyword evidence="2" id="KW-0805">Transcription regulation</keyword>
<dbReference type="PANTHER" id="PTHR43133:SF25">
    <property type="entry name" value="RNA POLYMERASE SIGMA FACTOR RFAY-RELATED"/>
    <property type="match status" value="1"/>
</dbReference>
<accession>A0ABW3RRG5</accession>
<dbReference type="Pfam" id="PF04542">
    <property type="entry name" value="Sigma70_r2"/>
    <property type="match status" value="1"/>
</dbReference>
<evidence type="ECO:0000313" key="7">
    <source>
        <dbReference type="EMBL" id="MFD1167107.1"/>
    </source>
</evidence>
<dbReference type="InterPro" id="IPR014284">
    <property type="entry name" value="RNA_pol_sigma-70_dom"/>
</dbReference>
<protein>
    <submittedName>
        <fullName evidence="7">RNA polymerase sigma factor</fullName>
    </submittedName>
</protein>
<dbReference type="InterPro" id="IPR013325">
    <property type="entry name" value="RNA_pol_sigma_r2"/>
</dbReference>
<feature type="domain" description="RNA polymerase sigma factor 70 region 4 type 2" evidence="6">
    <location>
        <begin position="109"/>
        <end position="159"/>
    </location>
</feature>
<dbReference type="Proteomes" id="UP001597205">
    <property type="component" value="Unassembled WGS sequence"/>
</dbReference>
<dbReference type="SUPFAM" id="SSF88659">
    <property type="entry name" value="Sigma3 and sigma4 domains of RNA polymerase sigma factors"/>
    <property type="match status" value="1"/>
</dbReference>
<evidence type="ECO:0000256" key="1">
    <source>
        <dbReference type="ARBA" id="ARBA00010641"/>
    </source>
</evidence>
<proteinExistence type="inferred from homology"/>
<dbReference type="InterPro" id="IPR036388">
    <property type="entry name" value="WH-like_DNA-bd_sf"/>
</dbReference>
<name>A0ABW3RRG5_9SPHI</name>
<dbReference type="EMBL" id="JBHTKY010000030">
    <property type="protein sequence ID" value="MFD1167107.1"/>
    <property type="molecule type" value="Genomic_DNA"/>
</dbReference>
<dbReference type="NCBIfam" id="TIGR02937">
    <property type="entry name" value="sigma70-ECF"/>
    <property type="match status" value="1"/>
</dbReference>
<dbReference type="SUPFAM" id="SSF88946">
    <property type="entry name" value="Sigma2 domain of RNA polymerase sigma factors"/>
    <property type="match status" value="1"/>
</dbReference>
<dbReference type="InterPro" id="IPR013324">
    <property type="entry name" value="RNA_pol_sigma_r3/r4-like"/>
</dbReference>
<dbReference type="RefSeq" id="WP_380898217.1">
    <property type="nucleotide sequence ID" value="NZ_JBHTKY010000030.1"/>
</dbReference>
<dbReference type="CDD" id="cd06171">
    <property type="entry name" value="Sigma70_r4"/>
    <property type="match status" value="1"/>
</dbReference>
<dbReference type="Pfam" id="PF08281">
    <property type="entry name" value="Sigma70_r4_2"/>
    <property type="match status" value="1"/>
</dbReference>
<keyword evidence="8" id="KW-1185">Reference proteome</keyword>
<evidence type="ECO:0000256" key="4">
    <source>
        <dbReference type="ARBA" id="ARBA00023163"/>
    </source>
</evidence>
<feature type="domain" description="RNA polymerase sigma-70 region 2" evidence="5">
    <location>
        <begin position="16"/>
        <end position="75"/>
    </location>
</feature>
<evidence type="ECO:0000259" key="5">
    <source>
        <dbReference type="Pfam" id="PF04542"/>
    </source>
</evidence>
<sequence>MGKYNFNKDVMGQSHLLLDYAKKFTNNHNDAEDLLQDTLIKVFRYFENFKEGTNLTGWMYTIMRNTFINDYRRKSISTKLISQKEELSPADLSRSSVKNQAESSFMNADIQRALKTLPEAYYTPFVMHFEGYKYYEIAEHLQIPDGTVKTRIHVARKMLQKSLQEYKVSRSA</sequence>
<evidence type="ECO:0000256" key="3">
    <source>
        <dbReference type="ARBA" id="ARBA00023082"/>
    </source>
</evidence>
<comment type="similarity">
    <text evidence="1">Belongs to the sigma-70 factor family. ECF subfamily.</text>
</comment>
<evidence type="ECO:0000256" key="2">
    <source>
        <dbReference type="ARBA" id="ARBA00023015"/>
    </source>
</evidence>
<comment type="caution">
    <text evidence="7">The sequence shown here is derived from an EMBL/GenBank/DDBJ whole genome shotgun (WGS) entry which is preliminary data.</text>
</comment>
<organism evidence="7 8">
    <name type="scientific">Sphingobacterium daejeonense</name>
    <dbReference type="NCBI Taxonomy" id="371142"/>
    <lineage>
        <taxon>Bacteria</taxon>
        <taxon>Pseudomonadati</taxon>
        <taxon>Bacteroidota</taxon>
        <taxon>Sphingobacteriia</taxon>
        <taxon>Sphingobacteriales</taxon>
        <taxon>Sphingobacteriaceae</taxon>
        <taxon>Sphingobacterium</taxon>
    </lineage>
</organism>
<dbReference type="InterPro" id="IPR039425">
    <property type="entry name" value="RNA_pol_sigma-70-like"/>
</dbReference>
<gene>
    <name evidence="7" type="ORF">ACFQ2C_16005</name>
</gene>
<evidence type="ECO:0000313" key="8">
    <source>
        <dbReference type="Proteomes" id="UP001597205"/>
    </source>
</evidence>
<dbReference type="InterPro" id="IPR007627">
    <property type="entry name" value="RNA_pol_sigma70_r2"/>
</dbReference>
<keyword evidence="3" id="KW-0731">Sigma factor</keyword>
<dbReference type="PANTHER" id="PTHR43133">
    <property type="entry name" value="RNA POLYMERASE ECF-TYPE SIGMA FACTO"/>
    <property type="match status" value="1"/>
</dbReference>
<evidence type="ECO:0000259" key="6">
    <source>
        <dbReference type="Pfam" id="PF08281"/>
    </source>
</evidence>
<reference evidence="8" key="1">
    <citation type="journal article" date="2019" name="Int. J. Syst. Evol. Microbiol.">
        <title>The Global Catalogue of Microorganisms (GCM) 10K type strain sequencing project: providing services to taxonomists for standard genome sequencing and annotation.</title>
        <authorList>
            <consortium name="The Broad Institute Genomics Platform"/>
            <consortium name="The Broad Institute Genome Sequencing Center for Infectious Disease"/>
            <person name="Wu L."/>
            <person name="Ma J."/>
        </authorList>
    </citation>
    <scope>NUCLEOTIDE SEQUENCE [LARGE SCALE GENOMIC DNA]</scope>
    <source>
        <strain evidence="8">CCUG 52468</strain>
    </source>
</reference>
<dbReference type="Gene3D" id="1.10.10.10">
    <property type="entry name" value="Winged helix-like DNA-binding domain superfamily/Winged helix DNA-binding domain"/>
    <property type="match status" value="1"/>
</dbReference>